<keyword evidence="3" id="KW-0479">Metal-binding</keyword>
<dbReference type="Gene3D" id="3.40.50.10710">
    <property type="entry name" value="Metallo-hydrolase/oxidoreductase"/>
    <property type="match status" value="1"/>
</dbReference>
<evidence type="ECO:0000256" key="6">
    <source>
        <dbReference type="ARBA" id="ARBA00022833"/>
    </source>
</evidence>
<feature type="binding site" evidence="9">
    <location>
        <begin position="355"/>
        <end position="359"/>
    </location>
    <ligand>
        <name>substrate</name>
    </ligand>
</feature>
<keyword evidence="8 9" id="KW-0694">RNA-binding</keyword>
<dbReference type="SUPFAM" id="SSF56281">
    <property type="entry name" value="Metallo-hydrolase/oxidoreductase"/>
    <property type="match status" value="1"/>
</dbReference>
<sequence length="546" mass="59853">MVPLGGLGEIGKNMLVLETEQDLIVIDAGLAFPGDDMPGVDVVIPDYTYLVERRQKLRGIFLTHGHEDHIGGIPYLLKEVQAPIYATRLTLGLVERKLEEEKRALPPRSRAIRPGERVKAGAFTVEPFLVNHSIPDSVGFAIRTPVGLFIHTGDFKFDQTPIDGRAADYHRLAAYGAEGVHVLMMDSTNAERPGVTGSERQVGEALADVFRQARGRILIASFASHLHRLQQVFDLAAQFKRRLAVIGRSMENAVEVAMKLGYLRDSGGVLTPADKIGDLAPERVVVLMTGSQGEPLSALARAATGELRRLELMQGDTVVIAANPIPGNEKLVQRTIDNLFRRGCHVIYGPHAGVHVSGHGSREELRLMLNLTRPRFFIPVHGEYRHLLHNAELARSVGIPDGNILIGENGTVFEVTAASARIRGRVAAGAVMVDGLGVGDVGNVVLRDRRQLAQDGVLIVAMVLHREQRKVISGPDLITRGFVYMRESEDLLAEARERAVKALNGIDEQDITEWSNIKAAVRDALGKFLYERTGRRPVILPIVLEV</sequence>
<dbReference type="CDD" id="cd07714">
    <property type="entry name" value="RNaseJ_MBL-fold"/>
    <property type="match status" value="1"/>
</dbReference>
<evidence type="ECO:0000256" key="1">
    <source>
        <dbReference type="ARBA" id="ARBA00022490"/>
    </source>
</evidence>
<keyword evidence="9" id="KW-0698">rRNA processing</keyword>
<dbReference type="InterPro" id="IPR030854">
    <property type="entry name" value="RNase_J_bac"/>
</dbReference>
<dbReference type="GO" id="GO:0016787">
    <property type="term" value="F:hydrolase activity"/>
    <property type="evidence" value="ECO:0007669"/>
    <property type="project" value="UniProtKB-KW"/>
</dbReference>
<dbReference type="Pfam" id="PF07521">
    <property type="entry name" value="RMMBL"/>
    <property type="match status" value="1"/>
</dbReference>
<feature type="domain" description="Metallo-beta-lactamase" evidence="10">
    <location>
        <begin position="11"/>
        <end position="206"/>
    </location>
</feature>
<reference evidence="11 12" key="1">
    <citation type="submission" date="2023-08" db="EMBL/GenBank/DDBJ databases">
        <title>Genome sequence of Thermaerobacter compostii strain Ins1, a spore-forming filamentous bacterium isolated from a deep geothermal reservoir.</title>
        <authorList>
            <person name="Bregnard D."/>
            <person name="Gonzalez D."/>
            <person name="Junier P."/>
        </authorList>
    </citation>
    <scope>NUCLEOTIDE SEQUENCE [LARGE SCALE GENOMIC DNA]</scope>
    <source>
        <strain evidence="11 12">Ins1</strain>
    </source>
</reference>
<keyword evidence="2 9" id="KW-0540">Nuclease</keyword>
<dbReference type="PROSITE" id="PS01292">
    <property type="entry name" value="UPF0036"/>
    <property type="match status" value="1"/>
</dbReference>
<keyword evidence="6" id="KW-0862">Zinc</keyword>
<dbReference type="InterPro" id="IPR001279">
    <property type="entry name" value="Metallo-B-lactamas"/>
</dbReference>
<dbReference type="RefSeq" id="WP_135226060.1">
    <property type="nucleotide sequence ID" value="NZ_CP132508.1"/>
</dbReference>
<gene>
    <name evidence="9" type="primary">rnj</name>
    <name evidence="11" type="ORF">Q5761_05105</name>
</gene>
<dbReference type="Pfam" id="PF17770">
    <property type="entry name" value="RNase_J_C"/>
    <property type="match status" value="1"/>
</dbReference>
<keyword evidence="5 9" id="KW-0378">Hydrolase</keyword>
<dbReference type="EMBL" id="CP132508">
    <property type="protein sequence ID" value="WPD20264.1"/>
    <property type="molecule type" value="Genomic_DNA"/>
</dbReference>
<name>A0ABZ0QRZ0_9FIRM</name>
<dbReference type="HAMAP" id="MF_01491">
    <property type="entry name" value="RNase_J_bact"/>
    <property type="match status" value="1"/>
</dbReference>
<dbReference type="InterPro" id="IPR036866">
    <property type="entry name" value="RibonucZ/Hydroxyglut_hydro"/>
</dbReference>
<evidence type="ECO:0000259" key="10">
    <source>
        <dbReference type="SMART" id="SM00849"/>
    </source>
</evidence>
<evidence type="ECO:0000313" key="12">
    <source>
        <dbReference type="Proteomes" id="UP001304683"/>
    </source>
</evidence>
<comment type="similarity">
    <text evidence="9">Belongs to the metallo-beta-lactamase superfamily. RNA-metabolizing metallo-beta-lactamase-like family. Bacterial RNase J subfamily.</text>
</comment>
<dbReference type="Pfam" id="PF00753">
    <property type="entry name" value="Lactamase_B"/>
    <property type="match status" value="1"/>
</dbReference>
<dbReference type="InterPro" id="IPR041636">
    <property type="entry name" value="RNase_J_C"/>
</dbReference>
<keyword evidence="12" id="KW-1185">Reference proteome</keyword>
<comment type="subunit">
    <text evidence="9">Homodimer, may be a subunit of the RNA degradosome.</text>
</comment>
<dbReference type="PIRSF" id="PIRSF004803">
    <property type="entry name" value="RnjA"/>
    <property type="match status" value="1"/>
</dbReference>
<evidence type="ECO:0000256" key="5">
    <source>
        <dbReference type="ARBA" id="ARBA00022801"/>
    </source>
</evidence>
<keyword evidence="1 9" id="KW-0963">Cytoplasm</keyword>
<organism evidence="11 12">
    <name type="scientific">Thermaerobacter composti</name>
    <dbReference type="NCBI Taxonomy" id="554949"/>
    <lineage>
        <taxon>Bacteria</taxon>
        <taxon>Bacillati</taxon>
        <taxon>Bacillota</taxon>
        <taxon>Clostridia</taxon>
        <taxon>Eubacteriales</taxon>
        <taxon>Clostridiales Family XVII. Incertae Sedis</taxon>
        <taxon>Thermaerobacter</taxon>
    </lineage>
</organism>
<dbReference type="PANTHER" id="PTHR43694">
    <property type="entry name" value="RIBONUCLEASE J"/>
    <property type="match status" value="1"/>
</dbReference>
<keyword evidence="7 9" id="KW-0269">Exonuclease</keyword>
<evidence type="ECO:0000313" key="11">
    <source>
        <dbReference type="EMBL" id="WPD20264.1"/>
    </source>
</evidence>
<dbReference type="InterPro" id="IPR055132">
    <property type="entry name" value="RNase_J_b_CASP"/>
</dbReference>
<dbReference type="InterPro" id="IPR042173">
    <property type="entry name" value="RNase_J_2"/>
</dbReference>
<comment type="subcellular location">
    <subcellularLocation>
        <location evidence="9">Cytoplasm</location>
    </subcellularLocation>
</comment>
<evidence type="ECO:0000256" key="7">
    <source>
        <dbReference type="ARBA" id="ARBA00022839"/>
    </source>
</evidence>
<keyword evidence="4 9" id="KW-0255">Endonuclease</keyword>
<dbReference type="EC" id="3.1.-.-" evidence="9"/>
<evidence type="ECO:0000256" key="2">
    <source>
        <dbReference type="ARBA" id="ARBA00022722"/>
    </source>
</evidence>
<evidence type="ECO:0000256" key="9">
    <source>
        <dbReference type="HAMAP-Rule" id="MF_01491"/>
    </source>
</evidence>
<dbReference type="PANTHER" id="PTHR43694:SF1">
    <property type="entry name" value="RIBONUCLEASE J"/>
    <property type="match status" value="1"/>
</dbReference>
<comment type="function">
    <text evidence="9">An RNase that has 5'-3' exonuclease and possibly endonuclease activity. Involved in maturation of rRNA and in some organisms also mRNA maturation and/or decay.</text>
</comment>
<dbReference type="InterPro" id="IPR004613">
    <property type="entry name" value="RNase_J"/>
</dbReference>
<evidence type="ECO:0000256" key="4">
    <source>
        <dbReference type="ARBA" id="ARBA00022759"/>
    </source>
</evidence>
<evidence type="ECO:0000256" key="8">
    <source>
        <dbReference type="ARBA" id="ARBA00022884"/>
    </source>
</evidence>
<dbReference type="InterPro" id="IPR011108">
    <property type="entry name" value="RMMBL"/>
</dbReference>
<dbReference type="NCBIfam" id="TIGR00649">
    <property type="entry name" value="MG423"/>
    <property type="match status" value="1"/>
</dbReference>
<dbReference type="Gene3D" id="3.10.20.580">
    <property type="match status" value="1"/>
</dbReference>
<protein>
    <recommendedName>
        <fullName evidence="9">Ribonuclease J</fullName>
        <shortName evidence="9">RNase J</shortName>
        <ecNumber evidence="9">3.1.-.-</ecNumber>
    </recommendedName>
</protein>
<dbReference type="InterPro" id="IPR001587">
    <property type="entry name" value="RNase_J_CS"/>
</dbReference>
<dbReference type="Pfam" id="PF22505">
    <property type="entry name" value="RNase_J_b_CASP"/>
    <property type="match status" value="1"/>
</dbReference>
<accession>A0ABZ0QRZ0</accession>
<proteinExistence type="inferred from homology"/>
<dbReference type="Gene3D" id="3.60.15.10">
    <property type="entry name" value="Ribonuclease Z/Hydroxyacylglutathione hydrolase-like"/>
    <property type="match status" value="1"/>
</dbReference>
<evidence type="ECO:0000256" key="3">
    <source>
        <dbReference type="ARBA" id="ARBA00022723"/>
    </source>
</evidence>
<dbReference type="SMART" id="SM00849">
    <property type="entry name" value="Lactamase_B"/>
    <property type="match status" value="1"/>
</dbReference>
<dbReference type="Proteomes" id="UP001304683">
    <property type="component" value="Chromosome"/>
</dbReference>